<dbReference type="InterPro" id="IPR050109">
    <property type="entry name" value="HTH-type_TetR-like_transc_reg"/>
</dbReference>
<dbReference type="SUPFAM" id="SSF46689">
    <property type="entry name" value="Homeodomain-like"/>
    <property type="match status" value="1"/>
</dbReference>
<dbReference type="PANTHER" id="PTHR30055:SF151">
    <property type="entry name" value="TRANSCRIPTIONAL REGULATORY PROTEIN"/>
    <property type="match status" value="1"/>
</dbReference>
<dbReference type="Pfam" id="PF00440">
    <property type="entry name" value="TetR_N"/>
    <property type="match status" value="1"/>
</dbReference>
<reference evidence="6 7" key="1">
    <citation type="journal article" date="2010" name="ChemBioChem">
        <title>Cloning and characterization of the biosynthetic gene cluster of 16-membered macrolide antibiotic FD-891: involvement of a dual functional cytochrome P450 monooxygenase catalyzing epoxidation and hydroxylation.</title>
        <authorList>
            <person name="Kudo F."/>
            <person name="Motegi A."/>
            <person name="Mizoue K."/>
            <person name="Eguchi T."/>
        </authorList>
    </citation>
    <scope>NUCLEOTIDE SEQUENCE [LARGE SCALE GENOMIC DNA]</scope>
    <source>
        <strain evidence="6 7">A-8890</strain>
    </source>
</reference>
<evidence type="ECO:0000256" key="1">
    <source>
        <dbReference type="ARBA" id="ARBA00023015"/>
    </source>
</evidence>
<name>A0ABM7F6H4_9ACTN</name>
<evidence type="ECO:0000313" key="7">
    <source>
        <dbReference type="Proteomes" id="UP001321542"/>
    </source>
</evidence>
<evidence type="ECO:0000256" key="3">
    <source>
        <dbReference type="ARBA" id="ARBA00023163"/>
    </source>
</evidence>
<dbReference type="InterPro" id="IPR023772">
    <property type="entry name" value="DNA-bd_HTH_TetR-type_CS"/>
</dbReference>
<keyword evidence="7" id="KW-1185">Reference proteome</keyword>
<evidence type="ECO:0000256" key="4">
    <source>
        <dbReference type="PROSITE-ProRule" id="PRU00335"/>
    </source>
</evidence>
<dbReference type="InterPro" id="IPR001647">
    <property type="entry name" value="HTH_TetR"/>
</dbReference>
<dbReference type="PROSITE" id="PS01081">
    <property type="entry name" value="HTH_TETR_1"/>
    <property type="match status" value="1"/>
</dbReference>
<protein>
    <recommendedName>
        <fullName evidence="5">HTH tetR-type domain-containing protein</fullName>
    </recommendedName>
</protein>
<keyword evidence="2 4" id="KW-0238">DNA-binding</keyword>
<dbReference type="InterPro" id="IPR009057">
    <property type="entry name" value="Homeodomain-like_sf"/>
</dbReference>
<keyword evidence="1" id="KW-0805">Transcription regulation</keyword>
<evidence type="ECO:0000259" key="5">
    <source>
        <dbReference type="PROSITE" id="PS50977"/>
    </source>
</evidence>
<dbReference type="EMBL" id="AP018448">
    <property type="protein sequence ID" value="BBC31512.1"/>
    <property type="molecule type" value="Genomic_DNA"/>
</dbReference>
<dbReference type="PANTHER" id="PTHR30055">
    <property type="entry name" value="HTH-TYPE TRANSCRIPTIONAL REGULATOR RUTR"/>
    <property type="match status" value="1"/>
</dbReference>
<evidence type="ECO:0000313" key="6">
    <source>
        <dbReference type="EMBL" id="BBC31512.1"/>
    </source>
</evidence>
<proteinExistence type="predicted"/>
<dbReference type="PRINTS" id="PR00455">
    <property type="entry name" value="HTHTETR"/>
</dbReference>
<feature type="domain" description="HTH tetR-type" evidence="5">
    <location>
        <begin position="20"/>
        <end position="75"/>
    </location>
</feature>
<evidence type="ECO:0000256" key="2">
    <source>
        <dbReference type="ARBA" id="ARBA00023125"/>
    </source>
</evidence>
<dbReference type="Proteomes" id="UP001321542">
    <property type="component" value="Chromosome"/>
</dbReference>
<organism evidence="6 7">
    <name type="scientific">Streptomyces graminofaciens</name>
    <dbReference type="NCBI Taxonomy" id="68212"/>
    <lineage>
        <taxon>Bacteria</taxon>
        <taxon>Bacillati</taxon>
        <taxon>Actinomycetota</taxon>
        <taxon>Actinomycetes</taxon>
        <taxon>Kitasatosporales</taxon>
        <taxon>Streptomycetaceae</taxon>
        <taxon>Streptomyces</taxon>
    </lineage>
</organism>
<dbReference type="Gene3D" id="1.10.357.10">
    <property type="entry name" value="Tetracycline Repressor, domain 2"/>
    <property type="match status" value="1"/>
</dbReference>
<accession>A0ABM7F6H4</accession>
<gene>
    <name evidence="6" type="ORF">SGFS_028060</name>
</gene>
<keyword evidence="3" id="KW-0804">Transcription</keyword>
<dbReference type="PROSITE" id="PS50977">
    <property type="entry name" value="HTH_TETR_2"/>
    <property type="match status" value="1"/>
</dbReference>
<sequence length="75" mass="8086">MAKSTGPYLGTVSRMPPPKPLTAERIVQATEEVLRRHGFAKATVVDVSCALGVSHASVYRHFASKAALHEAVTKR</sequence>
<reference evidence="6 7" key="2">
    <citation type="journal article" date="2023" name="ChemBioChem">
        <title>Acyltransferase Domain Exchange between Two Independent Type I Polyketide Synthases in the Same Producer Strain of Macrolide Antibiotics.</title>
        <authorList>
            <person name="Kudo F."/>
            <person name="Kishikawa K."/>
            <person name="Tsuboi K."/>
            <person name="Kido T."/>
            <person name="Usui T."/>
            <person name="Hashimoto J."/>
            <person name="Shin-Ya K."/>
            <person name="Miyanaga A."/>
            <person name="Eguchi T."/>
        </authorList>
    </citation>
    <scope>NUCLEOTIDE SEQUENCE [LARGE SCALE GENOMIC DNA]</scope>
    <source>
        <strain evidence="6 7">A-8890</strain>
    </source>
</reference>
<feature type="DNA-binding region" description="H-T-H motif" evidence="4">
    <location>
        <begin position="43"/>
        <end position="62"/>
    </location>
</feature>